<keyword evidence="10" id="KW-1185">Reference proteome</keyword>
<reference evidence="9 10" key="1">
    <citation type="submission" date="2020-10" db="EMBL/GenBank/DDBJ databases">
        <title>Myceligenerans pegani sp. nov., an endophytic actinomycete isolated from Peganum harmala L. in Xinjiang, China.</title>
        <authorList>
            <person name="Xin L."/>
        </authorList>
    </citation>
    <scope>NUCLEOTIDE SEQUENCE [LARGE SCALE GENOMIC DNA]</scope>
    <source>
        <strain evidence="9 10">TRM65318</strain>
    </source>
</reference>
<feature type="region of interest" description="Disordered" evidence="8">
    <location>
        <begin position="1"/>
        <end position="44"/>
    </location>
</feature>
<evidence type="ECO:0000313" key="10">
    <source>
        <dbReference type="Proteomes" id="UP000625527"/>
    </source>
</evidence>
<sequence length="392" mass="42483">MNRAPMADVSNQGPPRHWAGTGNRRRSARGTGRGSRGGRRRGSAPRGGLVAGIVVALLVVGGLGAWTWWNDGYLFGIETPLAAEDYDGPGGEEVKVDIPEGANGAVIGEVLVENGVVASYGAFKRAFDQNPDAPGIQPGTHTLLTRMAAADAVATLARNEIDRGGLTVPEGLTVEQIRERMIAAGWPEKKTNQAFENIGDHLPEQAGGNPEGWLFPQTYDVRPGKTPPADVVRMMVEMTISQLEDAGAPQERWEDVLIRASLIEREAARPEDRPRMSGVIQRRLDQNWYLGIDAAVLYGTGRTSGALTRAELDDASNPYNLRKHKGLPPTPISNPGRASIDAALAPADGTEMYWVTVNHETGETKFATSDAEFQELVAELRQWEAENPDWHE</sequence>
<comment type="subcellular location">
    <subcellularLocation>
        <location evidence="7">Cell membrane</location>
        <topology evidence="7">Single-pass membrane protein</topology>
    </subcellularLocation>
</comment>
<feature type="transmembrane region" description="Helical" evidence="7">
    <location>
        <begin position="49"/>
        <end position="69"/>
    </location>
</feature>
<evidence type="ECO:0000256" key="6">
    <source>
        <dbReference type="ARBA" id="ARBA00023316"/>
    </source>
</evidence>
<evidence type="ECO:0000256" key="3">
    <source>
        <dbReference type="ARBA" id="ARBA00022989"/>
    </source>
</evidence>
<evidence type="ECO:0000256" key="8">
    <source>
        <dbReference type="SAM" id="MobiDB-lite"/>
    </source>
</evidence>
<keyword evidence="2 7" id="KW-0812">Transmembrane</keyword>
<keyword evidence="5 7" id="KW-0456">Lyase</keyword>
<feature type="site" description="Important for catalytic activity" evidence="7">
    <location>
        <position position="266"/>
    </location>
</feature>
<evidence type="ECO:0000313" key="9">
    <source>
        <dbReference type="EMBL" id="MBE1875002.1"/>
    </source>
</evidence>
<keyword evidence="4 7" id="KW-0472">Membrane</keyword>
<evidence type="ECO:0000256" key="1">
    <source>
        <dbReference type="ARBA" id="ARBA00022475"/>
    </source>
</evidence>
<dbReference type="NCBIfam" id="TIGR00247">
    <property type="entry name" value="endolytic transglycosylase MltG"/>
    <property type="match status" value="1"/>
</dbReference>
<accession>A0ABR9MW56</accession>
<dbReference type="PANTHER" id="PTHR30518">
    <property type="entry name" value="ENDOLYTIC MUREIN TRANSGLYCOSYLASE"/>
    <property type="match status" value="1"/>
</dbReference>
<dbReference type="HAMAP" id="MF_02065">
    <property type="entry name" value="MltG"/>
    <property type="match status" value="1"/>
</dbReference>
<comment type="function">
    <text evidence="7">Functions as a peptidoglycan terminase that cleaves nascent peptidoglycan strands endolytically to terminate their elongation.</text>
</comment>
<keyword evidence="1 7" id="KW-1003">Cell membrane</keyword>
<keyword evidence="6 7" id="KW-0961">Cell wall biogenesis/degradation</keyword>
<dbReference type="InterPro" id="IPR003770">
    <property type="entry name" value="MLTG-like"/>
</dbReference>
<dbReference type="Pfam" id="PF02618">
    <property type="entry name" value="YceG"/>
    <property type="match status" value="1"/>
</dbReference>
<gene>
    <name evidence="7 9" type="primary">mltG</name>
    <name evidence="9" type="ORF">IHE71_04650</name>
</gene>
<comment type="caution">
    <text evidence="9">The sequence shown here is derived from an EMBL/GenBank/DDBJ whole genome shotgun (WGS) entry which is preliminary data.</text>
</comment>
<dbReference type="RefSeq" id="WP_192861569.1">
    <property type="nucleotide sequence ID" value="NZ_JADAQT010000055.1"/>
</dbReference>
<name>A0ABR9MW56_9MICO</name>
<organism evidence="9 10">
    <name type="scientific">Myceligenerans pegani</name>
    <dbReference type="NCBI Taxonomy" id="2776917"/>
    <lineage>
        <taxon>Bacteria</taxon>
        <taxon>Bacillati</taxon>
        <taxon>Actinomycetota</taxon>
        <taxon>Actinomycetes</taxon>
        <taxon>Micrococcales</taxon>
        <taxon>Promicromonosporaceae</taxon>
        <taxon>Myceligenerans</taxon>
    </lineage>
</organism>
<evidence type="ECO:0000256" key="2">
    <source>
        <dbReference type="ARBA" id="ARBA00022692"/>
    </source>
</evidence>
<evidence type="ECO:0000256" key="5">
    <source>
        <dbReference type="ARBA" id="ARBA00023239"/>
    </source>
</evidence>
<keyword evidence="3 7" id="KW-1133">Transmembrane helix</keyword>
<dbReference type="PANTHER" id="PTHR30518:SF2">
    <property type="entry name" value="ENDOLYTIC MUREIN TRANSGLYCOSYLASE"/>
    <property type="match status" value="1"/>
</dbReference>
<evidence type="ECO:0000256" key="7">
    <source>
        <dbReference type="HAMAP-Rule" id="MF_02065"/>
    </source>
</evidence>
<dbReference type="EMBL" id="JADAQT010000055">
    <property type="protein sequence ID" value="MBE1875002.1"/>
    <property type="molecule type" value="Genomic_DNA"/>
</dbReference>
<comment type="catalytic activity">
    <reaction evidence="7">
        <text>a peptidoglycan chain = a peptidoglycan chain with N-acetyl-1,6-anhydromuramyl-[peptide] at the reducing end + a peptidoglycan chain with N-acetylglucosamine at the non-reducing end.</text>
        <dbReference type="EC" id="4.2.2.29"/>
    </reaction>
</comment>
<evidence type="ECO:0000256" key="4">
    <source>
        <dbReference type="ARBA" id="ARBA00023136"/>
    </source>
</evidence>
<dbReference type="Gene3D" id="3.30.1490.480">
    <property type="entry name" value="Endolytic murein transglycosylase"/>
    <property type="match status" value="1"/>
</dbReference>
<protein>
    <recommendedName>
        <fullName evidence="7">Endolytic murein transglycosylase</fullName>
        <ecNumber evidence="7">4.2.2.29</ecNumber>
    </recommendedName>
    <alternativeName>
        <fullName evidence="7">Peptidoglycan lytic transglycosylase</fullName>
    </alternativeName>
    <alternativeName>
        <fullName evidence="7">Peptidoglycan polymerization terminase</fullName>
    </alternativeName>
</protein>
<comment type="similarity">
    <text evidence="7">Belongs to the transglycosylase MltG family.</text>
</comment>
<dbReference type="Proteomes" id="UP000625527">
    <property type="component" value="Unassembled WGS sequence"/>
</dbReference>
<proteinExistence type="inferred from homology"/>
<dbReference type="EC" id="4.2.2.29" evidence="7"/>